<organism evidence="1 2">
    <name type="scientific">Nephila pilipes</name>
    <name type="common">Giant wood spider</name>
    <name type="synonym">Nephila maculata</name>
    <dbReference type="NCBI Taxonomy" id="299642"/>
    <lineage>
        <taxon>Eukaryota</taxon>
        <taxon>Metazoa</taxon>
        <taxon>Ecdysozoa</taxon>
        <taxon>Arthropoda</taxon>
        <taxon>Chelicerata</taxon>
        <taxon>Arachnida</taxon>
        <taxon>Araneae</taxon>
        <taxon>Araneomorphae</taxon>
        <taxon>Entelegynae</taxon>
        <taxon>Araneoidea</taxon>
        <taxon>Nephilidae</taxon>
        <taxon>Nephila</taxon>
    </lineage>
</organism>
<proteinExistence type="predicted"/>
<evidence type="ECO:0000313" key="1">
    <source>
        <dbReference type="EMBL" id="GFT97461.1"/>
    </source>
</evidence>
<sequence>MREAGFSFQTKSRLFPVMNVADQMCSHSNGYYKKYIVRRKAMEVPQHRQSILSGILAYHQDCHQTNITLCSASNNFFFDFGIEDHHQVAALVNGIFETNPNSGSSVASVSDNNLSLPSHCSVTEHLLDDVRPLEKEVAYLRRSLSRPRNTWSAYSLI</sequence>
<name>A0A8X6Q5W5_NEPPI</name>
<protein>
    <submittedName>
        <fullName evidence="1">Uncharacterized protein</fullName>
    </submittedName>
</protein>
<evidence type="ECO:0000313" key="2">
    <source>
        <dbReference type="Proteomes" id="UP000887013"/>
    </source>
</evidence>
<comment type="caution">
    <text evidence="1">The sequence shown here is derived from an EMBL/GenBank/DDBJ whole genome shotgun (WGS) entry which is preliminary data.</text>
</comment>
<gene>
    <name evidence="1" type="ORF">NPIL_600171</name>
</gene>
<dbReference type="Proteomes" id="UP000887013">
    <property type="component" value="Unassembled WGS sequence"/>
</dbReference>
<dbReference type="EMBL" id="BMAW01075525">
    <property type="protein sequence ID" value="GFT97461.1"/>
    <property type="molecule type" value="Genomic_DNA"/>
</dbReference>
<keyword evidence="2" id="KW-1185">Reference proteome</keyword>
<accession>A0A8X6Q5W5</accession>
<reference evidence="1" key="1">
    <citation type="submission" date="2020-08" db="EMBL/GenBank/DDBJ databases">
        <title>Multicomponent nature underlies the extraordinary mechanical properties of spider dragline silk.</title>
        <authorList>
            <person name="Kono N."/>
            <person name="Nakamura H."/>
            <person name="Mori M."/>
            <person name="Yoshida Y."/>
            <person name="Ohtoshi R."/>
            <person name="Malay A.D."/>
            <person name="Moran D.A.P."/>
            <person name="Tomita M."/>
            <person name="Numata K."/>
            <person name="Arakawa K."/>
        </authorList>
    </citation>
    <scope>NUCLEOTIDE SEQUENCE</scope>
</reference>
<dbReference type="AlphaFoldDB" id="A0A8X6Q5W5"/>